<accession>A0A2P2M874</accession>
<organism evidence="2">
    <name type="scientific">Rhizophora mucronata</name>
    <name type="common">Asiatic mangrove</name>
    <dbReference type="NCBI Taxonomy" id="61149"/>
    <lineage>
        <taxon>Eukaryota</taxon>
        <taxon>Viridiplantae</taxon>
        <taxon>Streptophyta</taxon>
        <taxon>Embryophyta</taxon>
        <taxon>Tracheophyta</taxon>
        <taxon>Spermatophyta</taxon>
        <taxon>Magnoliopsida</taxon>
        <taxon>eudicotyledons</taxon>
        <taxon>Gunneridae</taxon>
        <taxon>Pentapetalae</taxon>
        <taxon>rosids</taxon>
        <taxon>fabids</taxon>
        <taxon>Malpighiales</taxon>
        <taxon>Rhizophoraceae</taxon>
        <taxon>Rhizophora</taxon>
    </lineage>
</organism>
<keyword evidence="1" id="KW-0732">Signal</keyword>
<proteinExistence type="predicted"/>
<sequence>MEIHCLLRSSIWLIATVSFCLKILDQMLQMQEANHSLELFRCLILLFHSKANSTVLSSPCLAWFWSIYPYFTKNYQPFIVRFCSIVPFFDKKFSAVQ</sequence>
<protein>
    <submittedName>
        <fullName evidence="2">Uncharacterized protein</fullName>
    </submittedName>
</protein>
<feature type="chain" id="PRO_5015123664" evidence="1">
    <location>
        <begin position="21"/>
        <end position="97"/>
    </location>
</feature>
<dbReference type="AlphaFoldDB" id="A0A2P2M874"/>
<evidence type="ECO:0000313" key="2">
    <source>
        <dbReference type="EMBL" id="MBX26398.1"/>
    </source>
</evidence>
<reference evidence="2" key="1">
    <citation type="submission" date="2018-02" db="EMBL/GenBank/DDBJ databases">
        <title>Rhizophora mucronata_Transcriptome.</title>
        <authorList>
            <person name="Meera S.P."/>
            <person name="Sreeshan A."/>
            <person name="Augustine A."/>
        </authorList>
    </citation>
    <scope>NUCLEOTIDE SEQUENCE</scope>
    <source>
        <tissue evidence="2">Leaf</tissue>
    </source>
</reference>
<name>A0A2P2M874_RHIMU</name>
<feature type="signal peptide" evidence="1">
    <location>
        <begin position="1"/>
        <end position="20"/>
    </location>
</feature>
<evidence type="ECO:0000256" key="1">
    <source>
        <dbReference type="SAM" id="SignalP"/>
    </source>
</evidence>
<dbReference type="EMBL" id="GGEC01045914">
    <property type="protein sequence ID" value="MBX26398.1"/>
    <property type="molecule type" value="Transcribed_RNA"/>
</dbReference>